<evidence type="ECO:0000259" key="7">
    <source>
        <dbReference type="Pfam" id="PF01494"/>
    </source>
</evidence>
<evidence type="ECO:0000313" key="8">
    <source>
        <dbReference type="EMBL" id="OPB45891.1"/>
    </source>
</evidence>
<reference evidence="8 9" key="1">
    <citation type="submission" date="2016-04" db="EMBL/GenBank/DDBJ databases">
        <title>Multiple horizontal gene transfer events from other fungi enriched the ability of the initially mycotrophic fungus Trichoderma (Ascomycota) to feed on dead plant biomass.</title>
        <authorList>
            <person name="Atanasova L."/>
            <person name="Chenthamara K."/>
            <person name="Zhang J."/>
            <person name="Grujic M."/>
            <person name="Henrissat B."/>
            <person name="Kuo A."/>
            <person name="Aertz A."/>
            <person name="Salamov A."/>
            <person name="Lipzen A."/>
            <person name="Labutti K."/>
            <person name="Barry K."/>
            <person name="Miao Y."/>
            <person name="Rahimi M.J."/>
            <person name="Shen Q."/>
            <person name="Grigoriev I.V."/>
            <person name="Kubicek C.P."/>
            <person name="Druzhinina I.S."/>
        </authorList>
    </citation>
    <scope>NUCLEOTIDE SEQUENCE [LARGE SCALE GENOMIC DNA]</scope>
    <source>
        <strain evidence="8 9">NJAU 4742</strain>
    </source>
</reference>
<evidence type="ECO:0000256" key="5">
    <source>
        <dbReference type="ARBA" id="ARBA00023033"/>
    </source>
</evidence>
<organism evidence="8 9">
    <name type="scientific">Trichoderma guizhouense</name>
    <dbReference type="NCBI Taxonomy" id="1491466"/>
    <lineage>
        <taxon>Eukaryota</taxon>
        <taxon>Fungi</taxon>
        <taxon>Dikarya</taxon>
        <taxon>Ascomycota</taxon>
        <taxon>Pezizomycotina</taxon>
        <taxon>Sordariomycetes</taxon>
        <taxon>Hypocreomycetidae</taxon>
        <taxon>Hypocreales</taxon>
        <taxon>Hypocreaceae</taxon>
        <taxon>Trichoderma</taxon>
    </lineage>
</organism>
<gene>
    <name evidence="8" type="ORF">A0O28_0094590</name>
</gene>
<dbReference type="Gene3D" id="3.50.50.60">
    <property type="entry name" value="FAD/NAD(P)-binding domain"/>
    <property type="match status" value="1"/>
</dbReference>
<feature type="chain" id="PRO_5010542876" evidence="6">
    <location>
        <begin position="19"/>
        <end position="417"/>
    </location>
</feature>
<evidence type="ECO:0000256" key="6">
    <source>
        <dbReference type="SAM" id="SignalP"/>
    </source>
</evidence>
<comment type="similarity">
    <text evidence="1">Belongs to the paxM FAD-dependent monooxygenase family.</text>
</comment>
<evidence type="ECO:0000256" key="3">
    <source>
        <dbReference type="ARBA" id="ARBA00022827"/>
    </source>
</evidence>
<proteinExistence type="inferred from homology"/>
<feature type="domain" description="FAD-binding" evidence="7">
    <location>
        <begin position="4"/>
        <end position="358"/>
    </location>
</feature>
<comment type="caution">
    <text evidence="8">The sequence shown here is derived from an EMBL/GenBank/DDBJ whole genome shotgun (WGS) entry which is preliminary data.</text>
</comment>
<keyword evidence="5" id="KW-0503">Monooxygenase</keyword>
<dbReference type="GO" id="GO:0071949">
    <property type="term" value="F:FAD binding"/>
    <property type="evidence" value="ECO:0007669"/>
    <property type="project" value="InterPro"/>
</dbReference>
<dbReference type="PANTHER" id="PTHR13789:SF215">
    <property type="entry name" value="FAD-BINDING DOMAIN-CONTAINING PROTEIN-RELATED"/>
    <property type="match status" value="1"/>
</dbReference>
<keyword evidence="3" id="KW-0274">FAD</keyword>
<keyword evidence="4" id="KW-0560">Oxidoreductase</keyword>
<sequence length="417" mass="45249">MPIRVIIVGAGIGGLTAAVSLRQAGCEVTIFEKSSFVGEIGAALGLTPNGGRVLEHLGFSFQKARTCTLKTWATIDGLTYNTLNQLDLSNAQRAFGAPVRAVHRVDLHTELLRLATMSGEGLSQPVTLKLGSQVAEAHSDGTIVLQDGSRHTADLVVGADGLRSVIRDAVLSEDDQAKPVHSGQAAFRFLVDTSTLRSDPALASLADGNTDQLSLFADTSETVQERHVIWYGCRDGEVQNFVGIHPSQEGGNQEGDEAKAAMMAEFSHYDKKILRLFELAENVKRWPLYIHDPYPTWVKGRIVLIGDAAHPMLPFGGQGAMMAIEDGGILGSLFTNVLPDQIDARLSKFQQLRKNRVSRIQLLSSVRAGRENEVDARISQYADGPTGSIPTTHKERTIHDYSYDAYADLEKSLASDE</sequence>
<evidence type="ECO:0000256" key="2">
    <source>
        <dbReference type="ARBA" id="ARBA00022630"/>
    </source>
</evidence>
<dbReference type="AlphaFoldDB" id="A0A1T3CXW9"/>
<keyword evidence="2" id="KW-0285">Flavoprotein</keyword>
<dbReference type="InterPro" id="IPR050493">
    <property type="entry name" value="FAD-dep_Monooxygenase_BioMet"/>
</dbReference>
<dbReference type="PRINTS" id="PR00420">
    <property type="entry name" value="RNGMNOXGNASE"/>
</dbReference>
<dbReference type="PANTHER" id="PTHR13789">
    <property type="entry name" value="MONOOXYGENASE"/>
    <property type="match status" value="1"/>
</dbReference>
<keyword evidence="9" id="KW-1185">Reference proteome</keyword>
<dbReference type="SUPFAM" id="SSF51905">
    <property type="entry name" value="FAD/NAD(P)-binding domain"/>
    <property type="match status" value="1"/>
</dbReference>
<dbReference type="Proteomes" id="UP000191004">
    <property type="component" value="Unassembled WGS sequence"/>
</dbReference>
<name>A0A1T3CXW9_9HYPO</name>
<evidence type="ECO:0000256" key="1">
    <source>
        <dbReference type="ARBA" id="ARBA00007992"/>
    </source>
</evidence>
<keyword evidence="6" id="KW-0732">Signal</keyword>
<evidence type="ECO:0000313" key="9">
    <source>
        <dbReference type="Proteomes" id="UP000191004"/>
    </source>
</evidence>
<dbReference type="Pfam" id="PF01494">
    <property type="entry name" value="FAD_binding_3"/>
    <property type="match status" value="1"/>
</dbReference>
<evidence type="ECO:0000256" key="4">
    <source>
        <dbReference type="ARBA" id="ARBA00023002"/>
    </source>
</evidence>
<dbReference type="OrthoDB" id="9993796at2759"/>
<feature type="signal peptide" evidence="6">
    <location>
        <begin position="1"/>
        <end position="18"/>
    </location>
</feature>
<protein>
    <submittedName>
        <fullName evidence="8">Salicylate hydroxylase</fullName>
    </submittedName>
</protein>
<accession>A0A1T3CXW9</accession>
<dbReference type="InterPro" id="IPR002938">
    <property type="entry name" value="FAD-bd"/>
</dbReference>
<dbReference type="GO" id="GO:0004497">
    <property type="term" value="F:monooxygenase activity"/>
    <property type="evidence" value="ECO:0007669"/>
    <property type="project" value="UniProtKB-KW"/>
</dbReference>
<dbReference type="EMBL" id="LVVK01000004">
    <property type="protein sequence ID" value="OPB45891.1"/>
    <property type="molecule type" value="Genomic_DNA"/>
</dbReference>
<dbReference type="InterPro" id="IPR036188">
    <property type="entry name" value="FAD/NAD-bd_sf"/>
</dbReference>
<dbReference type="SUPFAM" id="SSF54373">
    <property type="entry name" value="FAD-linked reductases, C-terminal domain"/>
    <property type="match status" value="1"/>
</dbReference>